<dbReference type="Gene3D" id="3.40.50.720">
    <property type="entry name" value="NAD(P)-binding Rossmann-like Domain"/>
    <property type="match status" value="1"/>
</dbReference>
<gene>
    <name evidence="3" type="ordered locus">SVEN_0516</name>
</gene>
<dbReference type="PANTHER" id="PTHR43781">
    <property type="entry name" value="SACCHAROPINE DEHYDROGENASE"/>
    <property type="match status" value="1"/>
</dbReference>
<dbReference type="InterPro" id="IPR005097">
    <property type="entry name" value="Sacchrp_dh_NADP-bd"/>
</dbReference>
<dbReference type="Proteomes" id="UP000006854">
    <property type="component" value="Chromosome"/>
</dbReference>
<protein>
    <submittedName>
        <fullName evidence="3">Putative reductoisomerase in siderophore biosynthesis</fullName>
    </submittedName>
</protein>
<sequence>MNGGTPLIGILGGYGAVGAAAARVLAAEGEFRLRIGGRDHAAAARQAAALGGSAEAREADARSDASLERFARGCDVLLHCAGPAYELADRPRRAAAAAGADYVDVMDGCGPAPAPPDERTAVLSAGLSPGLSGVLPRLLVDGREPPGTARFTGYYVSLGAFTLTGATDYLLSLDRSYGTPRAQWRDGRVVHGALRGAEERLVAGAPHPVTTYPYLTQELVGQARTLGLAEARWYNAFDGRHLLDALNRYRAGEERPGSAGAGGGGGAGSTAPGAATDGADGGLRERAAGVVRASTLDALGRSPYHLLGGELEFPGPDGAPVRRRVVIRGEDGSAMTGVVGAVAAREVARGRVPRGAHRAARVLPARGVLDALRRHLPGTLVTLSGDGHAGAAEPGDLVMEEGCALSRP</sequence>
<dbReference type="eggNOG" id="COG1748">
    <property type="taxonomic scope" value="Bacteria"/>
</dbReference>
<dbReference type="RefSeq" id="WP_015031722.1">
    <property type="nucleotide sequence ID" value="NC_018750.1"/>
</dbReference>
<dbReference type="GO" id="GO:0016853">
    <property type="term" value="F:isomerase activity"/>
    <property type="evidence" value="ECO:0007669"/>
    <property type="project" value="UniProtKB-KW"/>
</dbReference>
<feature type="compositionally biased region" description="Low complexity" evidence="1">
    <location>
        <begin position="269"/>
        <end position="278"/>
    </location>
</feature>
<dbReference type="SUPFAM" id="SSF51735">
    <property type="entry name" value="NAD(P)-binding Rossmann-fold domains"/>
    <property type="match status" value="1"/>
</dbReference>
<dbReference type="PATRIC" id="fig|953739.5.peg.7085"/>
<dbReference type="HOGENOM" id="CLU_044850_1_0_11"/>
<accession>F2R7B1</accession>
<dbReference type="STRING" id="953739.SVEN_0516"/>
<reference evidence="3 4" key="1">
    <citation type="journal article" date="2011" name="BMC Genomics">
        <title>Genome-wide analysis of the role of GlnR in Streptomyces venezuelae provides new insights into global nitrogen regulation in actinomycetes.</title>
        <authorList>
            <person name="Pullan S.T."/>
            <person name="Bibb M.J."/>
            <person name="Merrick M."/>
        </authorList>
    </citation>
    <scope>NUCLEOTIDE SEQUENCE [LARGE SCALE GENOMIC DNA]</scope>
    <source>
        <strain evidence="3">ATCC 10712</strain>
    </source>
</reference>
<dbReference type="Pfam" id="PF03435">
    <property type="entry name" value="Sacchrp_dh_NADP"/>
    <property type="match status" value="1"/>
</dbReference>
<dbReference type="OrthoDB" id="4414717at2"/>
<dbReference type="AlphaFoldDB" id="F2R7B1"/>
<dbReference type="EMBL" id="FR845719">
    <property type="protein sequence ID" value="CCA53803.1"/>
    <property type="molecule type" value="Genomic_DNA"/>
</dbReference>
<dbReference type="PANTHER" id="PTHR43781:SF1">
    <property type="entry name" value="SACCHAROPINE DEHYDROGENASE"/>
    <property type="match status" value="1"/>
</dbReference>
<keyword evidence="3" id="KW-0413">Isomerase</keyword>
<feature type="compositionally biased region" description="Gly residues" evidence="1">
    <location>
        <begin position="259"/>
        <end position="268"/>
    </location>
</feature>
<evidence type="ECO:0000256" key="1">
    <source>
        <dbReference type="SAM" id="MobiDB-lite"/>
    </source>
</evidence>
<proteinExistence type="predicted"/>
<name>F2R7B1_STRVP</name>
<evidence type="ECO:0000259" key="2">
    <source>
        <dbReference type="Pfam" id="PF03435"/>
    </source>
</evidence>
<organism evidence="3 4">
    <name type="scientific">Streptomyces venezuelae (strain ATCC 10712 / CBS 650.69 / DSM 40230 / JCM 4526 / NBRC 13096 / PD 04745)</name>
    <dbReference type="NCBI Taxonomy" id="953739"/>
    <lineage>
        <taxon>Bacteria</taxon>
        <taxon>Bacillati</taxon>
        <taxon>Actinomycetota</taxon>
        <taxon>Actinomycetes</taxon>
        <taxon>Kitasatosporales</taxon>
        <taxon>Streptomycetaceae</taxon>
        <taxon>Streptomyces</taxon>
    </lineage>
</organism>
<evidence type="ECO:0000313" key="4">
    <source>
        <dbReference type="Proteomes" id="UP000006854"/>
    </source>
</evidence>
<feature type="domain" description="Saccharopine dehydrogenase NADP binding" evidence="2">
    <location>
        <begin position="8"/>
        <end position="105"/>
    </location>
</feature>
<evidence type="ECO:0000313" key="3">
    <source>
        <dbReference type="EMBL" id="CCA53803.1"/>
    </source>
</evidence>
<dbReference type="KEGG" id="sve:SVEN_0516"/>
<dbReference type="InterPro" id="IPR036291">
    <property type="entry name" value="NAD(P)-bd_dom_sf"/>
</dbReference>
<keyword evidence="4" id="KW-1185">Reference proteome</keyword>
<feature type="region of interest" description="Disordered" evidence="1">
    <location>
        <begin position="253"/>
        <end position="281"/>
    </location>
</feature>